<dbReference type="PANTHER" id="PTHR23416">
    <property type="entry name" value="SIALIC ACID SYNTHASE-RELATED"/>
    <property type="match status" value="1"/>
</dbReference>
<gene>
    <name evidence="1" type="ORF">HNR53_004267</name>
</gene>
<dbReference type="GO" id="GO:0016740">
    <property type="term" value="F:transferase activity"/>
    <property type="evidence" value="ECO:0007669"/>
    <property type="project" value="UniProtKB-KW"/>
</dbReference>
<dbReference type="InterPro" id="IPR011004">
    <property type="entry name" value="Trimer_LpxA-like_sf"/>
</dbReference>
<evidence type="ECO:0000313" key="2">
    <source>
        <dbReference type="Proteomes" id="UP000531594"/>
    </source>
</evidence>
<organism evidence="1 2">
    <name type="scientific">Bacillus benzoevorans</name>
    <dbReference type="NCBI Taxonomy" id="1456"/>
    <lineage>
        <taxon>Bacteria</taxon>
        <taxon>Bacillati</taxon>
        <taxon>Bacillota</taxon>
        <taxon>Bacilli</taxon>
        <taxon>Bacillales</taxon>
        <taxon>Bacillaceae</taxon>
        <taxon>Bacillus</taxon>
    </lineage>
</organism>
<dbReference type="InterPro" id="IPR051159">
    <property type="entry name" value="Hexapeptide_acetyltransf"/>
</dbReference>
<accession>A0A7X0LWY0</accession>
<proteinExistence type="predicted"/>
<keyword evidence="1" id="KW-0808">Transferase</keyword>
<evidence type="ECO:0000313" key="1">
    <source>
        <dbReference type="EMBL" id="MBB6447581.1"/>
    </source>
</evidence>
<sequence length="228" mass="25640">MVNSRAKGIIKKNQHFLQLTKIIYNLIFQPKKNIKGKENKIKNNGAWAKNIKVKIIGNNNEIIFKSNSNLKDFKIYINGNNNRIIIHENSFIENGEFFIEDDGNVIIINSNSTICFGFHFACIEGTIIEIGEDCLFSSNVTIRTGDSHSIVNMDGERINRSNNVSIGNHVWIGNDCTILKGSIIKDNTIVGTRSLVSKKFSETGLIITGVPAKRIKSGVNWDKQRIPY</sequence>
<keyword evidence="2" id="KW-1185">Reference proteome</keyword>
<name>A0A7X0LWY0_9BACI</name>
<dbReference type="InterPro" id="IPR001451">
    <property type="entry name" value="Hexapep"/>
</dbReference>
<protein>
    <submittedName>
        <fullName evidence="1">Acetyltransferase-like isoleucine patch superfamily enzyme</fullName>
    </submittedName>
</protein>
<dbReference type="PANTHER" id="PTHR23416:SF78">
    <property type="entry name" value="LIPOPOLYSACCHARIDE BIOSYNTHESIS O-ACETYL TRANSFERASE WBBJ-RELATED"/>
    <property type="match status" value="1"/>
</dbReference>
<reference evidence="1 2" key="1">
    <citation type="submission" date="2020-08" db="EMBL/GenBank/DDBJ databases">
        <title>Genomic Encyclopedia of Type Strains, Phase IV (KMG-IV): sequencing the most valuable type-strain genomes for metagenomic binning, comparative biology and taxonomic classification.</title>
        <authorList>
            <person name="Goeker M."/>
        </authorList>
    </citation>
    <scope>NUCLEOTIDE SEQUENCE [LARGE SCALE GENOMIC DNA]</scope>
    <source>
        <strain evidence="1 2">DSM 5391</strain>
    </source>
</reference>
<dbReference type="SUPFAM" id="SSF51161">
    <property type="entry name" value="Trimeric LpxA-like enzymes"/>
    <property type="match status" value="1"/>
</dbReference>
<dbReference type="Pfam" id="PF00132">
    <property type="entry name" value="Hexapep"/>
    <property type="match status" value="1"/>
</dbReference>
<dbReference type="RefSeq" id="WP_184529675.1">
    <property type="nucleotide sequence ID" value="NZ_JACHGK010000024.1"/>
</dbReference>
<comment type="caution">
    <text evidence="1">The sequence shown here is derived from an EMBL/GenBank/DDBJ whole genome shotgun (WGS) entry which is preliminary data.</text>
</comment>
<dbReference type="Gene3D" id="2.160.10.10">
    <property type="entry name" value="Hexapeptide repeat proteins"/>
    <property type="match status" value="1"/>
</dbReference>
<dbReference type="AlphaFoldDB" id="A0A7X0LWY0"/>
<dbReference type="EMBL" id="JACHGK010000024">
    <property type="protein sequence ID" value="MBB6447581.1"/>
    <property type="molecule type" value="Genomic_DNA"/>
</dbReference>
<dbReference type="Proteomes" id="UP000531594">
    <property type="component" value="Unassembled WGS sequence"/>
</dbReference>